<evidence type="ECO:0000313" key="3">
    <source>
        <dbReference type="EMBL" id="KAL0253378.1"/>
    </source>
</evidence>
<accession>A0ABR3BYA6</accession>
<dbReference type="GeneID" id="92014440"/>
<sequence length="311" mass="35757">MREQPARKCKKPRVERDSEPEISCPRRKRTAIQDLPTELHDLIFDHLDIVDAFSLCMSNRYFWYLGQGRIRAYFMSFLGPWASHRILAVGANLDPGDFPPGMCADDKNLDEDGNPIDLSELGEDFTRPSIFLPCTLLGQLVDDDLRYIEQVGSCRSAVLEEAYPKPSSFYPKDEPWILRNLTTKEFVRSEAIALEPEHIHGPDIDFIGFGEVVLSRICWTSESSRIWLDGEDGNIKRGVWAGHRFDITTLSRHSRETKSDDWRDVSEEVAEEIAKIWESEFGSNWRQVITGAEWGTRLCTGRFLRYGIRPI</sequence>
<name>A0ABR3BYA6_9PEZI</name>
<dbReference type="InterPro" id="IPR036047">
    <property type="entry name" value="F-box-like_dom_sf"/>
</dbReference>
<dbReference type="Proteomes" id="UP001430584">
    <property type="component" value="Unassembled WGS sequence"/>
</dbReference>
<keyword evidence="4" id="KW-1185">Reference proteome</keyword>
<reference evidence="3 4" key="1">
    <citation type="submission" date="2024-02" db="EMBL/GenBank/DDBJ databases">
        <title>De novo assembly and annotation of 12 fungi associated with fruit tree decline syndrome in Ontario, Canada.</title>
        <authorList>
            <person name="Sulman M."/>
            <person name="Ellouze W."/>
            <person name="Ilyukhin E."/>
        </authorList>
    </citation>
    <scope>NUCLEOTIDE SEQUENCE [LARGE SCALE GENOMIC DNA]</scope>
    <source>
        <strain evidence="3 4">FDS-637</strain>
    </source>
</reference>
<dbReference type="EMBL" id="JAJVCZ030000012">
    <property type="protein sequence ID" value="KAL0253378.1"/>
    <property type="molecule type" value="Genomic_DNA"/>
</dbReference>
<dbReference type="InterPro" id="IPR001810">
    <property type="entry name" value="F-box_dom"/>
</dbReference>
<feature type="region of interest" description="Disordered" evidence="1">
    <location>
        <begin position="1"/>
        <end position="22"/>
    </location>
</feature>
<comment type="caution">
    <text evidence="3">The sequence shown here is derived from an EMBL/GenBank/DDBJ whole genome shotgun (WGS) entry which is preliminary data.</text>
</comment>
<organism evidence="3 4">
    <name type="scientific">Diplodia seriata</name>
    <dbReference type="NCBI Taxonomy" id="420778"/>
    <lineage>
        <taxon>Eukaryota</taxon>
        <taxon>Fungi</taxon>
        <taxon>Dikarya</taxon>
        <taxon>Ascomycota</taxon>
        <taxon>Pezizomycotina</taxon>
        <taxon>Dothideomycetes</taxon>
        <taxon>Dothideomycetes incertae sedis</taxon>
        <taxon>Botryosphaeriales</taxon>
        <taxon>Botryosphaeriaceae</taxon>
        <taxon>Diplodia</taxon>
    </lineage>
</organism>
<dbReference type="PROSITE" id="PS50181">
    <property type="entry name" value="FBOX"/>
    <property type="match status" value="1"/>
</dbReference>
<dbReference type="SUPFAM" id="SSF81383">
    <property type="entry name" value="F-box domain"/>
    <property type="match status" value="1"/>
</dbReference>
<gene>
    <name evidence="3" type="ORF">SLS55_010355</name>
</gene>
<dbReference type="CDD" id="cd09917">
    <property type="entry name" value="F-box_SF"/>
    <property type="match status" value="1"/>
</dbReference>
<evidence type="ECO:0000259" key="2">
    <source>
        <dbReference type="PROSITE" id="PS50181"/>
    </source>
</evidence>
<evidence type="ECO:0000256" key="1">
    <source>
        <dbReference type="SAM" id="MobiDB-lite"/>
    </source>
</evidence>
<dbReference type="RefSeq" id="XP_066628022.1">
    <property type="nucleotide sequence ID" value="XM_066781739.1"/>
</dbReference>
<evidence type="ECO:0000313" key="4">
    <source>
        <dbReference type="Proteomes" id="UP001430584"/>
    </source>
</evidence>
<feature type="domain" description="F-box" evidence="2">
    <location>
        <begin position="29"/>
        <end position="77"/>
    </location>
</feature>
<protein>
    <recommendedName>
        <fullName evidence="2">F-box domain-containing protein</fullName>
    </recommendedName>
</protein>
<proteinExistence type="predicted"/>
<feature type="compositionally biased region" description="Basic and acidic residues" evidence="1">
    <location>
        <begin position="1"/>
        <end position="19"/>
    </location>
</feature>